<dbReference type="InterPro" id="IPR006342">
    <property type="entry name" value="FkbM_mtfrase"/>
</dbReference>
<dbReference type="InterPro" id="IPR052514">
    <property type="entry name" value="SAM-dependent_MTase"/>
</dbReference>
<dbReference type="AlphaFoldDB" id="A0A1F5ZT53"/>
<dbReference type="InterPro" id="IPR029063">
    <property type="entry name" value="SAM-dependent_MTases_sf"/>
</dbReference>
<dbReference type="PANTHER" id="PTHR34203:SF15">
    <property type="entry name" value="SLL1173 PROTEIN"/>
    <property type="match status" value="1"/>
</dbReference>
<dbReference type="Proteomes" id="UP000177416">
    <property type="component" value="Unassembled WGS sequence"/>
</dbReference>
<dbReference type="EMBL" id="MFJJ01000005">
    <property type="protein sequence ID" value="OGG15287.1"/>
    <property type="molecule type" value="Genomic_DNA"/>
</dbReference>
<feature type="transmembrane region" description="Helical" evidence="1">
    <location>
        <begin position="14"/>
        <end position="33"/>
    </location>
</feature>
<reference evidence="3 4" key="1">
    <citation type="journal article" date="2016" name="Nat. Commun.">
        <title>Thousands of microbial genomes shed light on interconnected biogeochemical processes in an aquifer system.</title>
        <authorList>
            <person name="Anantharaman K."/>
            <person name="Brown C.T."/>
            <person name="Hug L.A."/>
            <person name="Sharon I."/>
            <person name="Castelle C.J."/>
            <person name="Probst A.J."/>
            <person name="Thomas B.C."/>
            <person name="Singh A."/>
            <person name="Wilkins M.J."/>
            <person name="Karaoz U."/>
            <person name="Brodie E.L."/>
            <person name="Williams K.H."/>
            <person name="Hubbard S.S."/>
            <person name="Banfield J.F."/>
        </authorList>
    </citation>
    <scope>NUCLEOTIDE SEQUENCE [LARGE SCALE GENOMIC DNA]</scope>
</reference>
<keyword evidence="1" id="KW-0812">Transmembrane</keyword>
<evidence type="ECO:0000259" key="2">
    <source>
        <dbReference type="Pfam" id="PF05050"/>
    </source>
</evidence>
<keyword evidence="1" id="KW-0472">Membrane</keyword>
<dbReference type="NCBIfam" id="TIGR01444">
    <property type="entry name" value="fkbM_fam"/>
    <property type="match status" value="1"/>
</dbReference>
<dbReference type="PANTHER" id="PTHR34203">
    <property type="entry name" value="METHYLTRANSFERASE, FKBM FAMILY PROTEIN"/>
    <property type="match status" value="1"/>
</dbReference>
<dbReference type="Pfam" id="PF05050">
    <property type="entry name" value="Methyltransf_21"/>
    <property type="match status" value="1"/>
</dbReference>
<feature type="domain" description="Methyltransferase FkbM" evidence="2">
    <location>
        <begin position="80"/>
        <end position="240"/>
    </location>
</feature>
<comment type="caution">
    <text evidence="3">The sequence shown here is derived from an EMBL/GenBank/DDBJ whole genome shotgun (WGS) entry which is preliminary data.</text>
</comment>
<proteinExistence type="predicted"/>
<protein>
    <recommendedName>
        <fullName evidence="2">Methyltransferase FkbM domain-containing protein</fullName>
    </recommendedName>
</protein>
<evidence type="ECO:0000256" key="1">
    <source>
        <dbReference type="SAM" id="Phobius"/>
    </source>
</evidence>
<dbReference type="SUPFAM" id="SSF53335">
    <property type="entry name" value="S-adenosyl-L-methionine-dependent methyltransferases"/>
    <property type="match status" value="1"/>
</dbReference>
<keyword evidence="1" id="KW-1133">Transmembrane helix</keyword>
<dbReference type="CDD" id="cd02440">
    <property type="entry name" value="AdoMet_MTases"/>
    <property type="match status" value="1"/>
</dbReference>
<evidence type="ECO:0000313" key="4">
    <source>
        <dbReference type="Proteomes" id="UP000177416"/>
    </source>
</evidence>
<sequence>MKTIPRTLNYYQQIFYLADCVANWPLIVLSRFFPFINYRLRLKTGPVFEINHFLSALTIKEVFYDDDYRPKTKNAKTIIDIGANIGTCTVYMSRLFPKAKIYSLEPDPKTFQLLKTNKELNHCTNVTLINQAVSNNSGSTTFYSCQANGLSSLSKTRLPYQVTKTRVQLTTIPDLMKQHRLEQVDILKIDAEGAEFDILLQTPRFPYPSIKEVILEYHDALTSHRHEEIVTRLHQAGYKLITRPHPLEDNIGIIHAYR</sequence>
<accession>A0A1F5ZT53</accession>
<name>A0A1F5ZT53_9BACT</name>
<gene>
    <name evidence="3" type="ORF">A2875_00650</name>
</gene>
<dbReference type="Gene3D" id="3.40.50.150">
    <property type="entry name" value="Vaccinia Virus protein VP39"/>
    <property type="match status" value="1"/>
</dbReference>
<organism evidence="3 4">
    <name type="scientific">Candidatus Gottesmanbacteria bacterium RIFCSPHIGHO2_01_FULL_46_14</name>
    <dbReference type="NCBI Taxonomy" id="1798380"/>
    <lineage>
        <taxon>Bacteria</taxon>
        <taxon>Candidatus Gottesmaniibacteriota</taxon>
    </lineage>
</organism>
<evidence type="ECO:0000313" key="3">
    <source>
        <dbReference type="EMBL" id="OGG15287.1"/>
    </source>
</evidence>